<evidence type="ECO:0000313" key="3">
    <source>
        <dbReference type="Proteomes" id="UP000000268"/>
    </source>
</evidence>
<accession>B0CEM4</accession>
<proteinExistence type="predicted"/>
<gene>
    <name evidence="2" type="ordered locus">AM1_3134</name>
</gene>
<dbReference type="InterPro" id="IPR007029">
    <property type="entry name" value="YHS_dom"/>
</dbReference>
<dbReference type="STRING" id="329726.AM1_3134"/>
<dbReference type="eggNOG" id="COG3350">
    <property type="taxonomic scope" value="Bacteria"/>
</dbReference>
<evidence type="ECO:0000313" key="2">
    <source>
        <dbReference type="EMBL" id="ABW28129.1"/>
    </source>
</evidence>
<dbReference type="NCBIfam" id="NF041384">
    <property type="entry name" value="YHS_seleno_dom"/>
    <property type="match status" value="1"/>
</dbReference>
<dbReference type="Proteomes" id="UP000000268">
    <property type="component" value="Chromosome"/>
</dbReference>
<dbReference type="AlphaFoldDB" id="B0CEM4"/>
<dbReference type="KEGG" id="amr:AM1_3134"/>
<keyword evidence="3" id="KW-1185">Reference proteome</keyword>
<reference evidence="2 3" key="1">
    <citation type="journal article" date="2008" name="Proc. Natl. Acad. Sci. U.S.A.">
        <title>Niche adaptation and genome expansion in the chlorophyll d-producing cyanobacterium Acaryochloris marina.</title>
        <authorList>
            <person name="Swingley W.D."/>
            <person name="Chen M."/>
            <person name="Cheung P.C."/>
            <person name="Conrad A.L."/>
            <person name="Dejesa L.C."/>
            <person name="Hao J."/>
            <person name="Honchak B.M."/>
            <person name="Karbach L.E."/>
            <person name="Kurdoglu A."/>
            <person name="Lahiri S."/>
            <person name="Mastrian S.D."/>
            <person name="Miyashita H."/>
            <person name="Page L."/>
            <person name="Ramakrishna P."/>
            <person name="Satoh S."/>
            <person name="Sattley W.M."/>
            <person name="Shimada Y."/>
            <person name="Taylor H.L."/>
            <person name="Tomo T."/>
            <person name="Tsuchiya T."/>
            <person name="Wang Z.T."/>
            <person name="Raymond J."/>
            <person name="Mimuro M."/>
            <person name="Blankenship R.E."/>
            <person name="Touchman J.W."/>
        </authorList>
    </citation>
    <scope>NUCLEOTIDE SEQUENCE [LARGE SCALE GENOMIC DNA]</scope>
    <source>
        <strain evidence="3">MBIC 11017</strain>
    </source>
</reference>
<protein>
    <recommendedName>
        <fullName evidence="1">YHS domain-containing protein</fullName>
    </recommendedName>
</protein>
<organism evidence="2 3">
    <name type="scientific">Acaryochloris marina (strain MBIC 11017)</name>
    <dbReference type="NCBI Taxonomy" id="329726"/>
    <lineage>
        <taxon>Bacteria</taxon>
        <taxon>Bacillati</taxon>
        <taxon>Cyanobacteriota</taxon>
        <taxon>Cyanophyceae</taxon>
        <taxon>Acaryochloridales</taxon>
        <taxon>Acaryochloridaceae</taxon>
        <taxon>Acaryochloris</taxon>
    </lineage>
</organism>
<evidence type="ECO:0000259" key="1">
    <source>
        <dbReference type="Pfam" id="PF04945"/>
    </source>
</evidence>
<feature type="domain" description="YHS" evidence="1">
    <location>
        <begin position="38"/>
        <end position="84"/>
    </location>
</feature>
<sequence>MIPEWTRLAAANPDTRSTASSTPIFVDNGAAIRGTDPVAYFTEGEPVQGLREFAYEWEGATWLFASAEHRDRFADNPRAYAPQYGGFCAYGLSYGALVSTMPDAWSIVDGKLYLNYSIAIQNQWKEDTTGNIDRANLNWLDLSSK</sequence>
<dbReference type="EMBL" id="CP000828">
    <property type="protein sequence ID" value="ABW28129.1"/>
    <property type="molecule type" value="Genomic_DNA"/>
</dbReference>
<name>B0CEM4_ACAM1</name>
<dbReference type="HOGENOM" id="CLU_087914_2_0_3"/>
<dbReference type="Pfam" id="PF04945">
    <property type="entry name" value="YHS"/>
    <property type="match status" value="1"/>
</dbReference>